<dbReference type="SUPFAM" id="SSF110849">
    <property type="entry name" value="ParB/Sulfiredoxin"/>
    <property type="match status" value="1"/>
</dbReference>
<sequence length="325" mass="35711">MCADVSGQPTPRAPEGVVRVSIGALSAGDSPRLCGADDEYCRVLAESGAELPPIVVHQATMRVVDGAHRLRAAELRGDTDIAVRFFSGSPQDAYVLAVRANTTHGLPLTRMERTVAADRIIASHPQWSDRSIAAVTGLSARTVAALRRRSSDAIARSDNRIGRDGRVRPVNSAESRRMASELMASDPNASLRQIARLVGLSPTTVLDVRRRLDRGDDPVPAGRRKAPGRPLPHRTERRPRGGAGHDDLDVLLRSLARDPALRFTEAGRLLLRWLHRQAVDTEEQIRLLDDVPAHCVEPVAELIRRCAERWLDFADQLEQRMSRTA</sequence>
<proteinExistence type="predicted"/>
<protein>
    <submittedName>
        <fullName evidence="3">Streptomycin biosynthesis protein</fullName>
    </submittedName>
</protein>
<dbReference type="SMART" id="SM00470">
    <property type="entry name" value="ParB"/>
    <property type="match status" value="1"/>
</dbReference>
<dbReference type="InterPro" id="IPR003115">
    <property type="entry name" value="ParB_N"/>
</dbReference>
<feature type="compositionally biased region" description="Basic residues" evidence="1">
    <location>
        <begin position="222"/>
        <end position="237"/>
    </location>
</feature>
<reference evidence="3 4" key="1">
    <citation type="submission" date="2018-12" db="EMBL/GenBank/DDBJ databases">
        <title>The whole draft genome of Streptomyce luteoverticillatus CGMCC 15060.</title>
        <authorList>
            <person name="Feng Z."/>
            <person name="Chen G."/>
            <person name="Zhang J."/>
            <person name="Zhu H."/>
            <person name="Yu X."/>
            <person name="Zhang W."/>
            <person name="Zhang X."/>
        </authorList>
    </citation>
    <scope>NUCLEOTIDE SEQUENCE [LARGE SCALE GENOMIC DNA]</scope>
    <source>
        <strain evidence="3 4">CGMCC 15060</strain>
    </source>
</reference>
<feature type="region of interest" description="Disordered" evidence="1">
    <location>
        <begin position="211"/>
        <end position="245"/>
    </location>
</feature>
<accession>A0A3Q9G545</accession>
<feature type="domain" description="ParB-like N-terminal" evidence="2">
    <location>
        <begin position="18"/>
        <end position="102"/>
    </location>
</feature>
<evidence type="ECO:0000313" key="4">
    <source>
        <dbReference type="Proteomes" id="UP000267900"/>
    </source>
</evidence>
<gene>
    <name evidence="3" type="ORF">EKH77_27385</name>
</gene>
<dbReference type="EMBL" id="CP034587">
    <property type="protein sequence ID" value="AZQ75827.1"/>
    <property type="molecule type" value="Genomic_DNA"/>
</dbReference>
<evidence type="ECO:0000313" key="3">
    <source>
        <dbReference type="EMBL" id="AZQ75827.1"/>
    </source>
</evidence>
<organism evidence="3 4">
    <name type="scientific">Streptomyces luteoverticillatus</name>
    <name type="common">Streptoverticillium luteoverticillatus</name>
    <dbReference type="NCBI Taxonomy" id="66425"/>
    <lineage>
        <taxon>Bacteria</taxon>
        <taxon>Bacillati</taxon>
        <taxon>Actinomycetota</taxon>
        <taxon>Actinomycetes</taxon>
        <taxon>Kitasatosporales</taxon>
        <taxon>Streptomycetaceae</taxon>
        <taxon>Streptomyces</taxon>
    </lineage>
</organism>
<dbReference type="InterPro" id="IPR036086">
    <property type="entry name" value="ParB/Sulfiredoxin_sf"/>
</dbReference>
<dbReference type="AlphaFoldDB" id="A0A3Q9G545"/>
<dbReference type="OrthoDB" id="3701787at2"/>
<name>A0A3Q9G545_STRLT</name>
<evidence type="ECO:0000256" key="1">
    <source>
        <dbReference type="SAM" id="MobiDB-lite"/>
    </source>
</evidence>
<keyword evidence="4" id="KW-1185">Reference proteome</keyword>
<dbReference type="Proteomes" id="UP000267900">
    <property type="component" value="Chromosome"/>
</dbReference>
<evidence type="ECO:0000259" key="2">
    <source>
        <dbReference type="SMART" id="SM00470"/>
    </source>
</evidence>